<dbReference type="GO" id="GO:0005768">
    <property type="term" value="C:endosome"/>
    <property type="evidence" value="ECO:0007669"/>
    <property type="project" value="TreeGrafter"/>
</dbReference>
<evidence type="ECO:0000256" key="5">
    <source>
        <dbReference type="SAM" id="MobiDB-lite"/>
    </source>
</evidence>
<comment type="subcellular location">
    <subcellularLocation>
        <location evidence="1">Membrane</location>
        <topology evidence="1">Multi-pass membrane protein</topology>
    </subcellularLocation>
</comment>
<organism evidence="7 8">
    <name type="scientific">Testicularia cyperi</name>
    <dbReference type="NCBI Taxonomy" id="1882483"/>
    <lineage>
        <taxon>Eukaryota</taxon>
        <taxon>Fungi</taxon>
        <taxon>Dikarya</taxon>
        <taxon>Basidiomycota</taxon>
        <taxon>Ustilaginomycotina</taxon>
        <taxon>Ustilaginomycetes</taxon>
        <taxon>Ustilaginales</taxon>
        <taxon>Anthracoideaceae</taxon>
        <taxon>Testicularia</taxon>
    </lineage>
</organism>
<dbReference type="PANTHER" id="PTHR14856:SF9">
    <property type="entry name" value="PQ-LOOP REPEAT-CONTAINING PROTEIN 1"/>
    <property type="match status" value="1"/>
</dbReference>
<protein>
    <recommendedName>
        <fullName evidence="9">PQ-loop-domain-containing protein</fullName>
    </recommendedName>
</protein>
<dbReference type="GO" id="GO:0005802">
    <property type="term" value="C:trans-Golgi network"/>
    <property type="evidence" value="ECO:0007669"/>
    <property type="project" value="TreeGrafter"/>
</dbReference>
<dbReference type="Proteomes" id="UP000246740">
    <property type="component" value="Unassembled WGS sequence"/>
</dbReference>
<dbReference type="EMBL" id="KZ819189">
    <property type="protein sequence ID" value="PWZ01869.1"/>
    <property type="molecule type" value="Genomic_DNA"/>
</dbReference>
<dbReference type="InParanoid" id="A0A317XX04"/>
<evidence type="ECO:0000256" key="4">
    <source>
        <dbReference type="ARBA" id="ARBA00023136"/>
    </source>
</evidence>
<sequence>MAIGAPLVYADQAYSIWRKQDARGFSHDVCAVLLIANITRCFFWLGERFEFALLLQSILMIASQLGLLYLCIRFRPITANSKSISSDGARVVFQAPRDDSLDHDGQSLLHPHSNSRSEQSSSRLNPNNHAEDLMDLNTPQDQDIDADADSYPNKQPLLASLGIHFGRRSNYGVVSTNDPASSLSGGGGGASLPLPASTSTGTNANGPRSSFSFSNIVHKLRQGHRPLNFWQWEDYNSYLVFLSFYVVLLGVLYLIFGSAGSFVSLLGYVALGLESTLPVPQLLANFRRKSLAGFRPSVLVGWLGGDTFKLVYFLAKGSPRQFTVCAVFQLSIDLAILAQRHLYREKTEREEEELRQKAASRSTSRGEAQELEQDDEPQFNGPASSSSKNSTRSNTKSQNKSKAKRSSAREEEQDLFDAPQHVIQIEADDEDGDLAAPSTLGKSRR</sequence>
<evidence type="ECO:0000256" key="1">
    <source>
        <dbReference type="ARBA" id="ARBA00004141"/>
    </source>
</evidence>
<reference evidence="7 8" key="1">
    <citation type="journal article" date="2018" name="Mol. Biol. Evol.">
        <title>Broad Genomic Sampling Reveals a Smut Pathogenic Ancestry of the Fungal Clade Ustilaginomycotina.</title>
        <authorList>
            <person name="Kijpornyongpan T."/>
            <person name="Mondo S.J."/>
            <person name="Barry K."/>
            <person name="Sandor L."/>
            <person name="Lee J."/>
            <person name="Lipzen A."/>
            <person name="Pangilinan J."/>
            <person name="LaButti K."/>
            <person name="Hainaut M."/>
            <person name="Henrissat B."/>
            <person name="Grigoriev I.V."/>
            <person name="Spatafora J.W."/>
            <person name="Aime M.C."/>
        </authorList>
    </citation>
    <scope>NUCLEOTIDE SEQUENCE [LARGE SCALE GENOMIC DNA]</scope>
    <source>
        <strain evidence="7 8">MCA 3645</strain>
    </source>
</reference>
<dbReference type="FunFam" id="1.20.1280.290:FF:000005">
    <property type="entry name" value="PQ-loop repeat-containing protein 1"/>
    <property type="match status" value="1"/>
</dbReference>
<accession>A0A317XX04</accession>
<evidence type="ECO:0008006" key="9">
    <source>
        <dbReference type="Google" id="ProtNLM"/>
    </source>
</evidence>
<evidence type="ECO:0000313" key="8">
    <source>
        <dbReference type="Proteomes" id="UP000246740"/>
    </source>
</evidence>
<keyword evidence="2 6" id="KW-0812">Transmembrane</keyword>
<dbReference type="Gene3D" id="1.20.1280.290">
    <property type="match status" value="2"/>
</dbReference>
<proteinExistence type="predicted"/>
<name>A0A317XX04_9BASI</name>
<evidence type="ECO:0000256" key="2">
    <source>
        <dbReference type="ARBA" id="ARBA00022692"/>
    </source>
</evidence>
<evidence type="ECO:0000256" key="6">
    <source>
        <dbReference type="SAM" id="Phobius"/>
    </source>
</evidence>
<dbReference type="GO" id="GO:0045332">
    <property type="term" value="P:phospholipid translocation"/>
    <property type="evidence" value="ECO:0007669"/>
    <property type="project" value="TreeGrafter"/>
</dbReference>
<dbReference type="GO" id="GO:0005829">
    <property type="term" value="C:cytosol"/>
    <property type="evidence" value="ECO:0007669"/>
    <property type="project" value="GOC"/>
</dbReference>
<dbReference type="OrthoDB" id="292213at2759"/>
<feature type="region of interest" description="Disordered" evidence="5">
    <location>
        <begin position="103"/>
        <end position="149"/>
    </location>
</feature>
<gene>
    <name evidence="7" type="ORF">BCV70DRAFT_198148</name>
</gene>
<dbReference type="Pfam" id="PF04193">
    <property type="entry name" value="PQ-loop"/>
    <property type="match status" value="1"/>
</dbReference>
<keyword evidence="8" id="KW-1185">Reference proteome</keyword>
<dbReference type="InterPro" id="IPR006603">
    <property type="entry name" value="PQ-loop_rpt"/>
</dbReference>
<dbReference type="InterPro" id="IPR052241">
    <property type="entry name" value="SLC66/Scramblase_ANY1"/>
</dbReference>
<dbReference type="PANTHER" id="PTHR14856">
    <property type="entry name" value="PQ-LOOP REPEAT-CONTAINING PROTEIN 1-LIKE PROTEIN"/>
    <property type="match status" value="1"/>
</dbReference>
<dbReference type="GO" id="GO:0016020">
    <property type="term" value="C:membrane"/>
    <property type="evidence" value="ECO:0007669"/>
    <property type="project" value="UniProtKB-SubCell"/>
</dbReference>
<keyword evidence="4 6" id="KW-0472">Membrane</keyword>
<dbReference type="GO" id="GO:0042147">
    <property type="term" value="P:retrograde transport, endosome to Golgi"/>
    <property type="evidence" value="ECO:0007669"/>
    <property type="project" value="TreeGrafter"/>
</dbReference>
<feature type="transmembrane region" description="Helical" evidence="6">
    <location>
        <begin position="235"/>
        <end position="256"/>
    </location>
</feature>
<feature type="region of interest" description="Disordered" evidence="5">
    <location>
        <begin position="348"/>
        <end position="445"/>
    </location>
</feature>
<keyword evidence="3 6" id="KW-1133">Transmembrane helix</keyword>
<evidence type="ECO:0000256" key="3">
    <source>
        <dbReference type="ARBA" id="ARBA00022989"/>
    </source>
</evidence>
<feature type="region of interest" description="Disordered" evidence="5">
    <location>
        <begin position="178"/>
        <end position="204"/>
    </location>
</feature>
<dbReference type="AlphaFoldDB" id="A0A317XX04"/>
<evidence type="ECO:0000313" key="7">
    <source>
        <dbReference type="EMBL" id="PWZ01869.1"/>
    </source>
</evidence>
<feature type="compositionally biased region" description="Low complexity" evidence="5">
    <location>
        <begin position="384"/>
        <end position="398"/>
    </location>
</feature>
<feature type="transmembrane region" description="Helical" evidence="6">
    <location>
        <begin position="51"/>
        <end position="72"/>
    </location>
</feature>